<reference evidence="1" key="1">
    <citation type="submission" date="2021-01" db="EMBL/GenBank/DDBJ databases">
        <authorList>
            <consortium name="Genoscope - CEA"/>
            <person name="William W."/>
        </authorList>
    </citation>
    <scope>NUCLEOTIDE SEQUENCE</scope>
</reference>
<dbReference type="Proteomes" id="UP000692954">
    <property type="component" value="Unassembled WGS sequence"/>
</dbReference>
<dbReference type="AlphaFoldDB" id="A0A8S1QZA6"/>
<comment type="caution">
    <text evidence="1">The sequence shown here is derived from an EMBL/GenBank/DDBJ whole genome shotgun (WGS) entry which is preliminary data.</text>
</comment>
<sequence>MIKRQQVKSYINVFEYNIKSFRYYIRSIYRYYIKWQIIVNFANTNLRAYQEIVQVQFYPKIIVKVNEDTKNQLTLNILNSLDKFEILEQFKFPSCE</sequence>
<organism evidence="1 2">
    <name type="scientific">Paramecium sonneborni</name>
    <dbReference type="NCBI Taxonomy" id="65129"/>
    <lineage>
        <taxon>Eukaryota</taxon>
        <taxon>Sar</taxon>
        <taxon>Alveolata</taxon>
        <taxon>Ciliophora</taxon>
        <taxon>Intramacronucleata</taxon>
        <taxon>Oligohymenophorea</taxon>
        <taxon>Peniculida</taxon>
        <taxon>Parameciidae</taxon>
        <taxon>Paramecium</taxon>
    </lineage>
</organism>
<keyword evidence="2" id="KW-1185">Reference proteome</keyword>
<evidence type="ECO:0000313" key="2">
    <source>
        <dbReference type="Proteomes" id="UP000692954"/>
    </source>
</evidence>
<evidence type="ECO:0000313" key="1">
    <source>
        <dbReference type="EMBL" id="CAD8121151.1"/>
    </source>
</evidence>
<name>A0A8S1QZA6_9CILI</name>
<dbReference type="EMBL" id="CAJJDN010000130">
    <property type="protein sequence ID" value="CAD8121151.1"/>
    <property type="molecule type" value="Genomic_DNA"/>
</dbReference>
<gene>
    <name evidence="1" type="ORF">PSON_ATCC_30995.1.T1300079</name>
</gene>
<accession>A0A8S1QZA6</accession>
<proteinExistence type="predicted"/>
<protein>
    <submittedName>
        <fullName evidence="1">Uncharacterized protein</fullName>
    </submittedName>
</protein>